<protein>
    <submittedName>
        <fullName evidence="1">Uncharacterized protein</fullName>
    </submittedName>
</protein>
<sequence length="286" mass="34215">MDSVSIYYRNMADAMTYDGNMLFGHDRRNYIPLKIDLSARGRWLPKDSKNRDSRDKRLYAHEVCVPDDYMIVDAETYIPTSTYEEARIIRINKQQIAIPMTWFFKMKDMTIYEQWDFLRTYRLDIPYKLKTKICLDDALSKAYDLGIEADFLNMFYDMERDDPKEFKRRKSLLASKKNKVKSSMKTCLCEINKLRATTDGSWPELFDELYIEYSSGRMFGTLNFTEYCEYSVRSDEKYHAVLEETQRIHSVAWYISMITDDYISLDEELQELEKQREFDGNLYTFN</sequence>
<name>A0A1M6YUK4_XYLRU</name>
<dbReference type="EMBL" id="FRBD01000033">
    <property type="protein sequence ID" value="SHL21752.1"/>
    <property type="molecule type" value="Genomic_DNA"/>
</dbReference>
<evidence type="ECO:0000313" key="1">
    <source>
        <dbReference type="EMBL" id="SHL21752.1"/>
    </source>
</evidence>
<reference evidence="1 2" key="1">
    <citation type="submission" date="2016-11" db="EMBL/GenBank/DDBJ databases">
        <authorList>
            <person name="Jaros S."/>
            <person name="Januszkiewicz K."/>
            <person name="Wedrychowicz H."/>
        </authorList>
    </citation>
    <scope>NUCLEOTIDE SEQUENCE [LARGE SCALE GENOMIC DNA]</scope>
    <source>
        <strain evidence="1 2">KHT3</strain>
    </source>
</reference>
<dbReference type="AlphaFoldDB" id="A0A1M6YUK4"/>
<evidence type="ECO:0000313" key="2">
    <source>
        <dbReference type="Proteomes" id="UP000184130"/>
    </source>
</evidence>
<gene>
    <name evidence="1" type="ORF">SAMN05216463_1336</name>
</gene>
<dbReference type="RefSeq" id="WP_139261696.1">
    <property type="nucleotide sequence ID" value="NZ_FRBD01000033.1"/>
</dbReference>
<dbReference type="Proteomes" id="UP000184130">
    <property type="component" value="Unassembled WGS sequence"/>
</dbReference>
<organism evidence="1 2">
    <name type="scientific">Xylanibacter ruminicola</name>
    <name type="common">Prevotella ruminicola</name>
    <dbReference type="NCBI Taxonomy" id="839"/>
    <lineage>
        <taxon>Bacteria</taxon>
        <taxon>Pseudomonadati</taxon>
        <taxon>Bacteroidota</taxon>
        <taxon>Bacteroidia</taxon>
        <taxon>Bacteroidales</taxon>
        <taxon>Prevotellaceae</taxon>
        <taxon>Xylanibacter</taxon>
    </lineage>
</organism>
<accession>A0A1M6YUK4</accession>
<proteinExistence type="predicted"/>